<dbReference type="RefSeq" id="XP_017990632.1">
    <property type="nucleotide sequence ID" value="XM_018135063.1"/>
</dbReference>
<comment type="caution">
    <text evidence="7">The sequence shown here is derived from an EMBL/GenBank/DDBJ whole genome shotgun (WGS) entry which is preliminary data.</text>
</comment>
<dbReference type="InterPro" id="IPR018038">
    <property type="entry name" value="Ribosomal_uL30_CS"/>
</dbReference>
<sequence>MLGSSSRLIRGALTRSLRSYSTASSSQGQGPTTHYRITLRRSTIGLPERTSRIVEALGLHKRLQSVFHRQTPTTAGMILAVKELVHVENVRLLQPAGDESASPIWVNANGEVVDAGRISRKAPRGFKIVGNLIDETRDQELRKTNA</sequence>
<protein>
    <recommendedName>
        <fullName evidence="4">Large ribosomal subunit protein uL30m</fullName>
    </recommendedName>
</protein>
<dbReference type="GeneID" id="28726938"/>
<evidence type="ECO:0000259" key="6">
    <source>
        <dbReference type="Pfam" id="PF00327"/>
    </source>
</evidence>
<evidence type="ECO:0000256" key="2">
    <source>
        <dbReference type="ARBA" id="ARBA00022980"/>
    </source>
</evidence>
<dbReference type="NCBIfam" id="TIGR01308">
    <property type="entry name" value="rpmD_bact"/>
    <property type="match status" value="1"/>
</dbReference>
<dbReference type="STRING" id="77020.A0A0M8MSN5"/>
<reference evidence="7 8" key="1">
    <citation type="submission" date="2015-07" db="EMBL/GenBank/DDBJ databases">
        <title>Draft Genome Sequence of Malassezia furfur CBS1878 and Malassezia pachydermatis CBS1879.</title>
        <authorList>
            <person name="Triana S."/>
            <person name="Ohm R."/>
            <person name="Gonzalez A."/>
            <person name="DeCock H."/>
            <person name="Restrepo S."/>
            <person name="Celis A."/>
        </authorList>
    </citation>
    <scope>NUCLEOTIDE SEQUENCE [LARGE SCALE GENOMIC DNA]</scope>
    <source>
        <strain evidence="7 8">CBS 1879</strain>
    </source>
</reference>
<dbReference type="Gene3D" id="3.30.1390.20">
    <property type="entry name" value="Ribosomal protein L30, ferredoxin-like fold domain"/>
    <property type="match status" value="1"/>
</dbReference>
<evidence type="ECO:0000256" key="1">
    <source>
        <dbReference type="ARBA" id="ARBA00007594"/>
    </source>
</evidence>
<dbReference type="VEuPathDB" id="FungiDB:Malapachy_0547"/>
<feature type="domain" description="Large ribosomal subunit protein uL30-like ferredoxin-like fold" evidence="6">
    <location>
        <begin position="35"/>
        <end position="85"/>
    </location>
</feature>
<gene>
    <name evidence="7" type="ORF">Malapachy_0547</name>
</gene>
<evidence type="ECO:0000256" key="4">
    <source>
        <dbReference type="ARBA" id="ARBA00035281"/>
    </source>
</evidence>
<keyword evidence="8" id="KW-1185">Reference proteome</keyword>
<dbReference type="GO" id="GO:0005739">
    <property type="term" value="C:mitochondrion"/>
    <property type="evidence" value="ECO:0007669"/>
    <property type="project" value="TreeGrafter"/>
</dbReference>
<comment type="similarity">
    <text evidence="1 5">Belongs to the universal ribosomal protein uL30 family.</text>
</comment>
<dbReference type="AlphaFoldDB" id="A0A0M8MSN5"/>
<dbReference type="CDD" id="cd01658">
    <property type="entry name" value="Ribosomal_L30"/>
    <property type="match status" value="1"/>
</dbReference>
<keyword evidence="2 5" id="KW-0689">Ribosomal protein</keyword>
<dbReference type="OrthoDB" id="509901at2759"/>
<dbReference type="PROSITE" id="PS00634">
    <property type="entry name" value="RIBOSOMAL_L30"/>
    <property type="match status" value="1"/>
</dbReference>
<dbReference type="SUPFAM" id="SSF55129">
    <property type="entry name" value="Ribosomal protein L30p/L7e"/>
    <property type="match status" value="1"/>
</dbReference>
<evidence type="ECO:0000256" key="3">
    <source>
        <dbReference type="ARBA" id="ARBA00023274"/>
    </source>
</evidence>
<dbReference type="GO" id="GO:0015934">
    <property type="term" value="C:large ribosomal subunit"/>
    <property type="evidence" value="ECO:0007669"/>
    <property type="project" value="InterPro"/>
</dbReference>
<dbReference type="GO" id="GO:0003735">
    <property type="term" value="F:structural constituent of ribosome"/>
    <property type="evidence" value="ECO:0007669"/>
    <property type="project" value="InterPro"/>
</dbReference>
<evidence type="ECO:0000256" key="5">
    <source>
        <dbReference type="RuleBase" id="RU003734"/>
    </source>
</evidence>
<dbReference type="PANTHER" id="PTHR15892:SF2">
    <property type="entry name" value="LARGE RIBOSOMAL SUBUNIT PROTEIN UL30M"/>
    <property type="match status" value="1"/>
</dbReference>
<dbReference type="InterPro" id="IPR036919">
    <property type="entry name" value="Ribo_uL30_ferredoxin-like_sf"/>
</dbReference>
<evidence type="ECO:0000313" key="8">
    <source>
        <dbReference type="Proteomes" id="UP000037751"/>
    </source>
</evidence>
<keyword evidence="3 5" id="KW-0687">Ribonucleoprotein</keyword>
<accession>A0A0M8MSN5</accession>
<dbReference type="InterPro" id="IPR016082">
    <property type="entry name" value="Ribosomal_uL30_ferredoxin-like"/>
</dbReference>
<dbReference type="GO" id="GO:0006412">
    <property type="term" value="P:translation"/>
    <property type="evidence" value="ECO:0007669"/>
    <property type="project" value="InterPro"/>
</dbReference>
<dbReference type="InterPro" id="IPR005996">
    <property type="entry name" value="Ribosomal_uL30_bac-type"/>
</dbReference>
<dbReference type="Pfam" id="PF00327">
    <property type="entry name" value="Ribosomal_L30"/>
    <property type="match status" value="1"/>
</dbReference>
<evidence type="ECO:0000313" key="7">
    <source>
        <dbReference type="EMBL" id="KOS13000.1"/>
    </source>
</evidence>
<name>A0A0M8MSN5_9BASI</name>
<dbReference type="PANTHER" id="PTHR15892">
    <property type="entry name" value="MITOCHONDRIAL RIBOSOMAL PROTEIN L30"/>
    <property type="match status" value="1"/>
</dbReference>
<dbReference type="EMBL" id="LGAV01000008">
    <property type="protein sequence ID" value="KOS13000.1"/>
    <property type="molecule type" value="Genomic_DNA"/>
</dbReference>
<dbReference type="Proteomes" id="UP000037751">
    <property type="component" value="Unassembled WGS sequence"/>
</dbReference>
<proteinExistence type="inferred from homology"/>
<organism evidence="7 8">
    <name type="scientific">Malassezia pachydermatis</name>
    <dbReference type="NCBI Taxonomy" id="77020"/>
    <lineage>
        <taxon>Eukaryota</taxon>
        <taxon>Fungi</taxon>
        <taxon>Dikarya</taxon>
        <taxon>Basidiomycota</taxon>
        <taxon>Ustilaginomycotina</taxon>
        <taxon>Malasseziomycetes</taxon>
        <taxon>Malasseziales</taxon>
        <taxon>Malasseziaceae</taxon>
        <taxon>Malassezia</taxon>
    </lineage>
</organism>